<evidence type="ECO:0000313" key="4">
    <source>
        <dbReference type="EMBL" id="PWS37894.1"/>
    </source>
</evidence>
<dbReference type="PANTHER" id="PTHR43333">
    <property type="entry name" value="2-HACID_DH_C DOMAIN-CONTAINING PROTEIN"/>
    <property type="match status" value="1"/>
</dbReference>
<feature type="domain" description="D-isomer specific 2-hydroxyacid dehydrogenase NAD-binding" evidence="3">
    <location>
        <begin position="119"/>
        <end position="291"/>
    </location>
</feature>
<dbReference type="GO" id="GO:0051287">
    <property type="term" value="F:NAD binding"/>
    <property type="evidence" value="ECO:0007669"/>
    <property type="project" value="InterPro"/>
</dbReference>
<dbReference type="Pfam" id="PF02826">
    <property type="entry name" value="2-Hacid_dh_C"/>
    <property type="match status" value="1"/>
</dbReference>
<dbReference type="GO" id="GO:0016491">
    <property type="term" value="F:oxidoreductase activity"/>
    <property type="evidence" value="ECO:0007669"/>
    <property type="project" value="UniProtKB-KW"/>
</dbReference>
<keyword evidence="2" id="KW-0520">NAD</keyword>
<accession>A0A317FFP0</accession>
<keyword evidence="1" id="KW-0560">Oxidoreductase</keyword>
<dbReference type="Gene3D" id="3.40.50.720">
    <property type="entry name" value="NAD(P)-binding Rossmann-like Domain"/>
    <property type="match status" value="2"/>
</dbReference>
<dbReference type="AlphaFoldDB" id="A0A317FFP0"/>
<evidence type="ECO:0000259" key="3">
    <source>
        <dbReference type="Pfam" id="PF02826"/>
    </source>
</evidence>
<comment type="caution">
    <text evidence="4">The sequence shown here is derived from an EMBL/GenBank/DDBJ whole genome shotgun (WGS) entry which is preliminary data.</text>
</comment>
<evidence type="ECO:0000256" key="1">
    <source>
        <dbReference type="ARBA" id="ARBA00023002"/>
    </source>
</evidence>
<dbReference type="InterPro" id="IPR006140">
    <property type="entry name" value="D-isomer_DH_NAD-bd"/>
</dbReference>
<sequence>MTRDRVLRVHAHVSPKANLADQFTEAKLRAALAPLAQRLALSHGGTQESLEAALADAEVLFLTGSAPLHDLARRAPHLRWISYTSAGVEGLLKLDIPAHVTITNASGTHAPKAAEFALAAVLMLNNAIPHLVTAQRAHRWSPRAGGTVAGKTVLILGMGALGGAAARALKAQGMRVIGNSRSGRAHPDVDVMTAGGDFRRHLPEADFLIIALPLTPETHGLVGRAELDALPRHAGVVNIGRGEQLDEGALAAKLHEGSLSGAVLDALTQEPLPADSPLWDTPNLIITAHCGVYDPTAYGTRCMAAFAANIQRYLDDAALEQVVQRDRGY</sequence>
<dbReference type="CDD" id="cd05300">
    <property type="entry name" value="2-Hacid_dh_1"/>
    <property type="match status" value="1"/>
</dbReference>
<evidence type="ECO:0000313" key="5">
    <source>
        <dbReference type="Proteomes" id="UP000245765"/>
    </source>
</evidence>
<name>A0A317FFP0_9PROT</name>
<evidence type="ECO:0000256" key="2">
    <source>
        <dbReference type="ARBA" id="ARBA00023027"/>
    </source>
</evidence>
<dbReference type="Proteomes" id="UP000245765">
    <property type="component" value="Unassembled WGS sequence"/>
</dbReference>
<keyword evidence="5" id="KW-1185">Reference proteome</keyword>
<dbReference type="OrthoDB" id="9793626at2"/>
<dbReference type="InterPro" id="IPR036291">
    <property type="entry name" value="NAD(P)-bd_dom_sf"/>
</dbReference>
<organism evidence="4 5">
    <name type="scientific">Falsiroseomonas bella</name>
    <dbReference type="NCBI Taxonomy" id="2184016"/>
    <lineage>
        <taxon>Bacteria</taxon>
        <taxon>Pseudomonadati</taxon>
        <taxon>Pseudomonadota</taxon>
        <taxon>Alphaproteobacteria</taxon>
        <taxon>Acetobacterales</taxon>
        <taxon>Roseomonadaceae</taxon>
        <taxon>Falsiroseomonas</taxon>
    </lineage>
</organism>
<gene>
    <name evidence="4" type="ORF">DFH01_00835</name>
</gene>
<dbReference type="PANTHER" id="PTHR43333:SF1">
    <property type="entry name" value="D-ISOMER SPECIFIC 2-HYDROXYACID DEHYDROGENASE NAD-BINDING DOMAIN-CONTAINING PROTEIN"/>
    <property type="match status" value="1"/>
</dbReference>
<dbReference type="SUPFAM" id="SSF52283">
    <property type="entry name" value="Formate/glycerate dehydrogenase catalytic domain-like"/>
    <property type="match status" value="1"/>
</dbReference>
<dbReference type="EMBL" id="QGNA01000001">
    <property type="protein sequence ID" value="PWS37894.1"/>
    <property type="molecule type" value="Genomic_DNA"/>
</dbReference>
<proteinExistence type="predicted"/>
<dbReference type="RefSeq" id="WP_109868516.1">
    <property type="nucleotide sequence ID" value="NZ_QGNA01000001.1"/>
</dbReference>
<dbReference type="SUPFAM" id="SSF51735">
    <property type="entry name" value="NAD(P)-binding Rossmann-fold domains"/>
    <property type="match status" value="1"/>
</dbReference>
<protein>
    <submittedName>
        <fullName evidence="4">Hydroxyacid dehydrogenase</fullName>
    </submittedName>
</protein>
<reference evidence="5" key="1">
    <citation type="submission" date="2018-05" db="EMBL/GenBank/DDBJ databases">
        <authorList>
            <person name="Du Z."/>
            <person name="Wang X."/>
        </authorList>
    </citation>
    <scope>NUCLEOTIDE SEQUENCE [LARGE SCALE GENOMIC DNA]</scope>
    <source>
        <strain evidence="5">CQN31</strain>
    </source>
</reference>